<dbReference type="RefSeq" id="WP_014107697.1">
    <property type="nucleotide sequence ID" value="NC_016041.1"/>
</dbReference>
<accession>G4QFN7</accession>
<evidence type="ECO:0000313" key="1">
    <source>
        <dbReference type="EMBL" id="AEP28822.1"/>
    </source>
</evidence>
<gene>
    <name evidence="1" type="ordered locus">GNIT_0678</name>
</gene>
<dbReference type="AlphaFoldDB" id="G4QFN7"/>
<sequence length="169" mass="18779">MSTRKKVTLAAVLVGLTLFSSLTWYNVKYSMEFVPSFTIKSENSIYNLLIATQGSAYKRSLVDGVIEQLKNRPFNITVIDVSALADVNTEEWTAIVILHTWESWRPQQDAMSFVHRNPDADNTIVLSTSGQGDLKIKGIDAITSASNMADVDKDVAKIMRRIDLLVPNG</sequence>
<protein>
    <submittedName>
        <fullName evidence="1">Uncharacterized protein</fullName>
    </submittedName>
</protein>
<dbReference type="KEGG" id="gni:GNIT_0678"/>
<dbReference type="Proteomes" id="UP000009282">
    <property type="component" value="Chromosome"/>
</dbReference>
<dbReference type="EMBL" id="CP003060">
    <property type="protein sequence ID" value="AEP28822.1"/>
    <property type="molecule type" value="Genomic_DNA"/>
</dbReference>
<dbReference type="OrthoDB" id="982714at2"/>
<dbReference type="eggNOG" id="ENOG5030J4K">
    <property type="taxonomic scope" value="Bacteria"/>
</dbReference>
<proteinExistence type="predicted"/>
<keyword evidence="2" id="KW-1185">Reference proteome</keyword>
<evidence type="ECO:0000313" key="2">
    <source>
        <dbReference type="Proteomes" id="UP000009282"/>
    </source>
</evidence>
<dbReference type="STRING" id="1085623.GNIT_0678"/>
<organism evidence="1 2">
    <name type="scientific">Glaciecola nitratireducens (strain JCM 12485 / KCTC 12276 / FR1064)</name>
    <dbReference type="NCBI Taxonomy" id="1085623"/>
    <lineage>
        <taxon>Bacteria</taxon>
        <taxon>Pseudomonadati</taxon>
        <taxon>Pseudomonadota</taxon>
        <taxon>Gammaproteobacteria</taxon>
        <taxon>Alteromonadales</taxon>
        <taxon>Alteromonadaceae</taxon>
        <taxon>Brumicola</taxon>
    </lineage>
</organism>
<reference evidence="1 2" key="1">
    <citation type="journal article" date="2011" name="J. Bacteriol.">
        <title>Complete genome sequence of seawater bacterium Glaciecola nitratireducens FR1064T.</title>
        <authorList>
            <person name="Bian F."/>
            <person name="Qin Q.L."/>
            <person name="Xie B.B."/>
            <person name="Shu Y.L."/>
            <person name="Zhang X.Y."/>
            <person name="Yu Y."/>
            <person name="Chen B."/>
            <person name="Chen X.L."/>
            <person name="Zhou B.C."/>
            <person name="Zhang Y.Z."/>
        </authorList>
    </citation>
    <scope>NUCLEOTIDE SEQUENCE [LARGE SCALE GENOMIC DNA]</scope>
    <source>
        <strain evidence="2">JCM 12485 / KCTC 12276 / FR1064</strain>
    </source>
</reference>
<name>G4QFN7_GLANF</name>
<dbReference type="HOGENOM" id="CLU_1561208_0_0_6"/>